<dbReference type="SUPFAM" id="SSF46955">
    <property type="entry name" value="Putative DNA-binding domain"/>
    <property type="match status" value="1"/>
</dbReference>
<proteinExistence type="predicted"/>
<comment type="caution">
    <text evidence="2">The sequence shown here is derived from an EMBL/GenBank/DDBJ whole genome shotgun (WGS) entry which is preliminary data.</text>
</comment>
<sequence length="139" mass="16326">APLVHVLAYIIMKPVAQHGVKNGIITLKTEFIMIQIDRETFQMMLHQIMERFDRIDDRLNRMNRQTAALEGDKLLDNQDMCELLGVTKRTLARYRQKKLVTYYMIDGRTYYKASEVQDFLNRKGKVLPARIKKELGLQP</sequence>
<dbReference type="PANTHER" id="PTHR34585:SF22">
    <property type="entry name" value="HELIX-TURN-HELIX DOMAIN-CONTAINING PROTEIN"/>
    <property type="match status" value="1"/>
</dbReference>
<feature type="domain" description="Helix-turn-helix" evidence="1">
    <location>
        <begin position="74"/>
        <end position="123"/>
    </location>
</feature>
<reference evidence="2" key="1">
    <citation type="journal article" date="2013" name="Environ. Microbiol.">
        <title>Microbiota from the distal guts of lean and obese adolescents exhibit partial functional redundancy besides clear differences in community structure.</title>
        <authorList>
            <person name="Ferrer M."/>
            <person name="Ruiz A."/>
            <person name="Lanza F."/>
            <person name="Haange S.B."/>
            <person name="Oberbach A."/>
            <person name="Till H."/>
            <person name="Bargiela R."/>
            <person name="Campoy C."/>
            <person name="Segura M.T."/>
            <person name="Richter M."/>
            <person name="von Bergen M."/>
            <person name="Seifert J."/>
            <person name="Suarez A."/>
        </authorList>
    </citation>
    <scope>NUCLEOTIDE SEQUENCE</scope>
</reference>
<dbReference type="AlphaFoldDB" id="K1T566"/>
<dbReference type="InterPro" id="IPR009061">
    <property type="entry name" value="DNA-bd_dom_put_sf"/>
</dbReference>
<dbReference type="EMBL" id="AJWZ01008284">
    <property type="protein sequence ID" value="EKC54526.1"/>
    <property type="molecule type" value="Genomic_DNA"/>
</dbReference>
<name>K1T566_9ZZZZ</name>
<gene>
    <name evidence="2" type="ORF">OBE_12042</name>
</gene>
<organism evidence="2">
    <name type="scientific">human gut metagenome</name>
    <dbReference type="NCBI Taxonomy" id="408170"/>
    <lineage>
        <taxon>unclassified sequences</taxon>
        <taxon>metagenomes</taxon>
        <taxon>organismal metagenomes</taxon>
    </lineage>
</organism>
<dbReference type="Pfam" id="PF12728">
    <property type="entry name" value="HTH_17"/>
    <property type="match status" value="1"/>
</dbReference>
<protein>
    <recommendedName>
        <fullName evidence="1">Helix-turn-helix domain-containing protein</fullName>
    </recommendedName>
</protein>
<dbReference type="InterPro" id="IPR041657">
    <property type="entry name" value="HTH_17"/>
</dbReference>
<feature type="non-terminal residue" evidence="2">
    <location>
        <position position="1"/>
    </location>
</feature>
<evidence type="ECO:0000259" key="1">
    <source>
        <dbReference type="Pfam" id="PF12728"/>
    </source>
</evidence>
<evidence type="ECO:0000313" key="2">
    <source>
        <dbReference type="EMBL" id="EKC54526.1"/>
    </source>
</evidence>
<dbReference type="PANTHER" id="PTHR34585">
    <property type="match status" value="1"/>
</dbReference>
<accession>K1T566</accession>